<evidence type="ECO:0000313" key="3">
    <source>
        <dbReference type="Proteomes" id="UP000597038"/>
    </source>
</evidence>
<proteinExistence type="predicted"/>
<comment type="caution">
    <text evidence="2">The sequence shown here is derived from an EMBL/GenBank/DDBJ whole genome shotgun (WGS) entry which is preliminary data.</text>
</comment>
<reference evidence="2 3" key="1">
    <citation type="submission" date="2020-12" db="EMBL/GenBank/DDBJ databases">
        <title>Genomic analysis of Staphylococcus felis from a cat with skin infection.</title>
        <authorList>
            <person name="Aslantas O."/>
            <person name="Keskin O."/>
            <person name="Buyukaltay K."/>
            <person name="Gullu Yucetepe A."/>
        </authorList>
    </citation>
    <scope>NUCLEOTIDE SEQUENCE [LARGE SCALE GENOMIC DNA]</scope>
    <source>
        <strain evidence="2 3">HARRANVET</strain>
    </source>
</reference>
<dbReference type="EMBL" id="JAEDAQ010000006">
    <property type="protein sequence ID" value="MBH9580754.1"/>
    <property type="molecule type" value="Genomic_DNA"/>
</dbReference>
<accession>A0ABS0QNE5</accession>
<keyword evidence="1" id="KW-0472">Membrane</keyword>
<sequence>MYTIIIILGILTFVSWTFAVLAFRKNEDNTSQKPTNLAIISAVITTLWIMLMIIRSLN</sequence>
<feature type="transmembrane region" description="Helical" evidence="1">
    <location>
        <begin position="35"/>
        <end position="54"/>
    </location>
</feature>
<keyword evidence="1" id="KW-1133">Transmembrane helix</keyword>
<keyword evidence="1" id="KW-0812">Transmembrane</keyword>
<name>A0ABS0QNE5_9STAP</name>
<dbReference type="Proteomes" id="UP000597038">
    <property type="component" value="Unassembled WGS sequence"/>
</dbReference>
<evidence type="ECO:0008006" key="4">
    <source>
        <dbReference type="Google" id="ProtNLM"/>
    </source>
</evidence>
<dbReference type="RefSeq" id="WP_180706687.1">
    <property type="nucleotide sequence ID" value="NZ_CAJUZR010000009.1"/>
</dbReference>
<protein>
    <recommendedName>
        <fullName evidence="4">Mid2-like cell wall stress sensor domain protein</fullName>
    </recommendedName>
</protein>
<keyword evidence="3" id="KW-1185">Reference proteome</keyword>
<feature type="transmembrane region" description="Helical" evidence="1">
    <location>
        <begin position="6"/>
        <end position="23"/>
    </location>
</feature>
<evidence type="ECO:0000313" key="2">
    <source>
        <dbReference type="EMBL" id="MBH9580754.1"/>
    </source>
</evidence>
<organism evidence="2 3">
    <name type="scientific">Staphylococcus felis</name>
    <dbReference type="NCBI Taxonomy" id="46127"/>
    <lineage>
        <taxon>Bacteria</taxon>
        <taxon>Bacillati</taxon>
        <taxon>Bacillota</taxon>
        <taxon>Bacilli</taxon>
        <taxon>Bacillales</taxon>
        <taxon>Staphylococcaceae</taxon>
        <taxon>Staphylococcus</taxon>
    </lineage>
</organism>
<gene>
    <name evidence="2" type="ORF">I9026_05145</name>
</gene>
<evidence type="ECO:0000256" key="1">
    <source>
        <dbReference type="SAM" id="Phobius"/>
    </source>
</evidence>